<keyword evidence="3" id="KW-1185">Reference proteome</keyword>
<dbReference type="OrthoDB" id="9808067at2"/>
<proteinExistence type="predicted"/>
<protein>
    <recommendedName>
        <fullName evidence="4">DUF4139 domain-containing protein</fullName>
    </recommendedName>
</protein>
<gene>
    <name evidence="2" type="ORF">AQ619_12395</name>
</gene>
<feature type="signal peptide" evidence="1">
    <location>
        <begin position="1"/>
        <end position="21"/>
    </location>
</feature>
<name>A0A0P0P0W2_9CAUL</name>
<dbReference type="PANTHER" id="PTHR38075:SF1">
    <property type="entry name" value="DUF4139 DOMAIN-CONTAINING PROTEIN"/>
    <property type="match status" value="1"/>
</dbReference>
<dbReference type="eggNOG" id="COG5316">
    <property type="taxonomic scope" value="Bacteria"/>
</dbReference>
<dbReference type="KEGG" id="chq:AQ619_12395"/>
<feature type="chain" id="PRO_5006052613" description="DUF4139 domain-containing protein" evidence="1">
    <location>
        <begin position="22"/>
        <end position="456"/>
    </location>
</feature>
<evidence type="ECO:0000313" key="2">
    <source>
        <dbReference type="EMBL" id="ALL14077.1"/>
    </source>
</evidence>
<dbReference type="STRING" id="69395.AQ619_12395"/>
<dbReference type="Proteomes" id="UP000056905">
    <property type="component" value="Chromosome"/>
</dbReference>
<evidence type="ECO:0008006" key="4">
    <source>
        <dbReference type="Google" id="ProtNLM"/>
    </source>
</evidence>
<evidence type="ECO:0000313" key="3">
    <source>
        <dbReference type="Proteomes" id="UP000056905"/>
    </source>
</evidence>
<dbReference type="PANTHER" id="PTHR38075">
    <property type="entry name" value="DUF4139 DOMAIN-CONTAINING PROTEIN"/>
    <property type="match status" value="1"/>
</dbReference>
<dbReference type="RefSeq" id="WP_062147995.1">
    <property type="nucleotide sequence ID" value="NZ_CP013002.1"/>
</dbReference>
<dbReference type="AlphaFoldDB" id="A0A0P0P0W2"/>
<sequence length="456" mass="49093">MNRRALLATAALVLAAGSAHAQKAPDLSVTIYNSDLALVEDARELDLRAGRQRLEFKDVSAAIRPETVSLSAPGVTIIEQNFDYDLLTPDKLMEKAVGQQVKIVRTNPGDGKETTEVATVLAANEGVVLKIGDRIEVLRDDGVPTRVIFDKVPETLRARPTLSVTVDADKAGPRASKLSYLTSGLGWKADYVALFDEKKGALDLQGWITLSNNSGTPFENARTQLVAGDVNQLNNGGFGRSSNAMQSAGTESGDGERLADYYVYPLPQRTTIAANQNKQVGFLSAQAVTAKKVYEIRESGFGSEETPTSATVAIQFSNAKVTGLGSQLPAGVMRIYMRDQAGDPKFVGENSIGHTPAGSELSIKTGDAFDVTSQATLISQERVSKTRSRYAMKYLVRNARPEAVTVELRQGGLWRDGAVKAESLKSRRIDARTLGWSVPVPANGETVLTFTVETGW</sequence>
<accession>A0A0P0P0W2</accession>
<dbReference type="EMBL" id="CP013002">
    <property type="protein sequence ID" value="ALL14077.1"/>
    <property type="molecule type" value="Genomic_DNA"/>
</dbReference>
<reference evidence="2 3" key="1">
    <citation type="submission" date="2015-10" db="EMBL/GenBank/DDBJ databases">
        <title>Conservation of the essential genome among Caulobacter and Brevundimonas species.</title>
        <authorList>
            <person name="Scott D."/>
            <person name="Ely B."/>
        </authorList>
    </citation>
    <scope>NUCLEOTIDE SEQUENCE [LARGE SCALE GENOMIC DNA]</scope>
    <source>
        <strain evidence="2 3">CB4</strain>
    </source>
</reference>
<keyword evidence="1" id="KW-0732">Signal</keyword>
<evidence type="ECO:0000256" key="1">
    <source>
        <dbReference type="SAM" id="SignalP"/>
    </source>
</evidence>
<organism evidence="2 3">
    <name type="scientific">Caulobacter henricii</name>
    <dbReference type="NCBI Taxonomy" id="69395"/>
    <lineage>
        <taxon>Bacteria</taxon>
        <taxon>Pseudomonadati</taxon>
        <taxon>Pseudomonadota</taxon>
        <taxon>Alphaproteobacteria</taxon>
        <taxon>Caulobacterales</taxon>
        <taxon>Caulobacteraceae</taxon>
        <taxon>Caulobacter</taxon>
    </lineage>
</organism>